<comment type="caution">
    <text evidence="2">The sequence shown here is derived from an EMBL/GenBank/DDBJ whole genome shotgun (WGS) entry which is preliminary data.</text>
</comment>
<keyword evidence="1" id="KW-0732">Signal</keyword>
<organism evidence="2 3">
    <name type="scientific">Kordiimonas lipolytica</name>
    <dbReference type="NCBI Taxonomy" id="1662421"/>
    <lineage>
        <taxon>Bacteria</taxon>
        <taxon>Pseudomonadati</taxon>
        <taxon>Pseudomonadota</taxon>
        <taxon>Alphaproteobacteria</taxon>
        <taxon>Kordiimonadales</taxon>
        <taxon>Kordiimonadaceae</taxon>
        <taxon>Kordiimonas</taxon>
    </lineage>
</organism>
<gene>
    <name evidence="2" type="ORF">ACFO5Q_15615</name>
</gene>
<dbReference type="Proteomes" id="UP001595776">
    <property type="component" value="Unassembled WGS sequence"/>
</dbReference>
<evidence type="ECO:0008006" key="4">
    <source>
        <dbReference type="Google" id="ProtNLM"/>
    </source>
</evidence>
<protein>
    <recommendedName>
        <fullName evidence="4">Lipoprotein</fullName>
    </recommendedName>
</protein>
<feature type="signal peptide" evidence="1">
    <location>
        <begin position="1"/>
        <end position="19"/>
    </location>
</feature>
<proteinExistence type="predicted"/>
<sequence length="155" mass="17291">MRHWIFGISAMLLAGCASAPTAGEWPEMKIDRSELERVSLKGRIVIIEQVPRFLQFGSARIVSPSLDHYLFWDFCRGSGLVWQMVALRPDDRASSGWSFTRTRAIPATQNHAAETQVTEGFVERRIVGYADLKKAGLAFFKPGAIKCDATYGDPI</sequence>
<name>A0ABV8UDP6_9PROT</name>
<evidence type="ECO:0000256" key="1">
    <source>
        <dbReference type="SAM" id="SignalP"/>
    </source>
</evidence>
<dbReference type="RefSeq" id="WP_068146881.1">
    <property type="nucleotide sequence ID" value="NZ_JBHSCR010000016.1"/>
</dbReference>
<accession>A0ABV8UDP6</accession>
<feature type="chain" id="PRO_5045573782" description="Lipoprotein" evidence="1">
    <location>
        <begin position="20"/>
        <end position="155"/>
    </location>
</feature>
<dbReference type="EMBL" id="JBHSCR010000016">
    <property type="protein sequence ID" value="MFC4349280.1"/>
    <property type="molecule type" value="Genomic_DNA"/>
</dbReference>
<evidence type="ECO:0000313" key="2">
    <source>
        <dbReference type="EMBL" id="MFC4349280.1"/>
    </source>
</evidence>
<keyword evidence="3" id="KW-1185">Reference proteome</keyword>
<dbReference type="PROSITE" id="PS51257">
    <property type="entry name" value="PROKAR_LIPOPROTEIN"/>
    <property type="match status" value="1"/>
</dbReference>
<reference evidence="3" key="1">
    <citation type="journal article" date="2019" name="Int. J. Syst. Evol. Microbiol.">
        <title>The Global Catalogue of Microorganisms (GCM) 10K type strain sequencing project: providing services to taxonomists for standard genome sequencing and annotation.</title>
        <authorList>
            <consortium name="The Broad Institute Genomics Platform"/>
            <consortium name="The Broad Institute Genome Sequencing Center for Infectious Disease"/>
            <person name="Wu L."/>
            <person name="Ma J."/>
        </authorList>
    </citation>
    <scope>NUCLEOTIDE SEQUENCE [LARGE SCALE GENOMIC DNA]</scope>
    <source>
        <strain evidence="3">CGMCC 1.15304</strain>
    </source>
</reference>
<evidence type="ECO:0000313" key="3">
    <source>
        <dbReference type="Proteomes" id="UP001595776"/>
    </source>
</evidence>